<evidence type="ECO:0000259" key="5">
    <source>
        <dbReference type="Pfam" id="PF07732"/>
    </source>
</evidence>
<dbReference type="SUPFAM" id="SSF49503">
    <property type="entry name" value="Cupredoxins"/>
    <property type="match status" value="1"/>
</dbReference>
<comment type="similarity">
    <text evidence="1">Belongs to the multicopper oxidase family.</text>
</comment>
<evidence type="ECO:0000256" key="2">
    <source>
        <dbReference type="ARBA" id="ARBA00023008"/>
    </source>
</evidence>
<evidence type="ECO:0000256" key="3">
    <source>
        <dbReference type="ARBA" id="ARBA00023180"/>
    </source>
</evidence>
<dbReference type="InterPro" id="IPR045087">
    <property type="entry name" value="Cu-oxidase_fam"/>
</dbReference>
<dbReference type="InterPro" id="IPR008972">
    <property type="entry name" value="Cupredoxin"/>
</dbReference>
<feature type="domain" description="Plastocyanin-like" evidence="5">
    <location>
        <begin position="31"/>
        <end position="110"/>
    </location>
</feature>
<evidence type="ECO:0000256" key="1">
    <source>
        <dbReference type="ARBA" id="ARBA00010609"/>
    </source>
</evidence>
<keyword evidence="2" id="KW-0186">Copper</keyword>
<dbReference type="EMBL" id="FJ465129">
    <property type="protein sequence ID" value="ACK44108.1"/>
    <property type="molecule type" value="mRNA"/>
</dbReference>
<evidence type="ECO:0000256" key="4">
    <source>
        <dbReference type="SAM" id="SignalP"/>
    </source>
</evidence>
<accession>B7UB78</accession>
<proteinExistence type="evidence at transcript level"/>
<dbReference type="InterPro" id="IPR011707">
    <property type="entry name" value="Cu-oxidase-like_N"/>
</dbReference>
<keyword evidence="4" id="KW-0732">Signal</keyword>
<reference evidence="6" key="1">
    <citation type="submission" date="2008-11" db="EMBL/GenBank/DDBJ databases">
        <authorList>
            <person name="Wu K."/>
            <person name="Gao F."/>
            <person name="Xu S.-X."/>
            <person name="Zhang S.-M."/>
            <person name="Gao Y.-Q."/>
            <person name="Liu Y.-M."/>
        </authorList>
    </citation>
    <scope>NUCLEOTIDE SEQUENCE</scope>
    <source>
        <strain evidence="6">1.028</strain>
    </source>
</reference>
<dbReference type="GO" id="GO:0005507">
    <property type="term" value="F:copper ion binding"/>
    <property type="evidence" value="ECO:0007669"/>
    <property type="project" value="InterPro"/>
</dbReference>
<protein>
    <submittedName>
        <fullName evidence="6">Laccase-like protein</fullName>
    </submittedName>
</protein>
<dbReference type="PANTHER" id="PTHR11709:SF522">
    <property type="entry name" value="LACCASE-4"/>
    <property type="match status" value="1"/>
</dbReference>
<dbReference type="GO" id="GO:0016491">
    <property type="term" value="F:oxidoreductase activity"/>
    <property type="evidence" value="ECO:0007669"/>
    <property type="project" value="TreeGrafter"/>
</dbReference>
<dbReference type="Pfam" id="PF07732">
    <property type="entry name" value="Cu-oxidase_3"/>
    <property type="match status" value="1"/>
</dbReference>
<dbReference type="PANTHER" id="PTHR11709">
    <property type="entry name" value="MULTI-COPPER OXIDASE"/>
    <property type="match status" value="1"/>
</dbReference>
<feature type="chain" id="PRO_5002864676" evidence="4">
    <location>
        <begin position="21"/>
        <end position="113"/>
    </location>
</feature>
<name>B7UB78_TRAVE</name>
<dbReference type="AlphaFoldDB" id="B7UB78"/>
<organism evidence="6">
    <name type="scientific">Trametes versicolor</name>
    <name type="common">White-rot fungus</name>
    <name type="synonym">Coriolus versicolor</name>
    <dbReference type="NCBI Taxonomy" id="5325"/>
    <lineage>
        <taxon>Eukaryota</taxon>
        <taxon>Fungi</taxon>
        <taxon>Dikarya</taxon>
        <taxon>Basidiomycota</taxon>
        <taxon>Agaricomycotina</taxon>
        <taxon>Agaricomycetes</taxon>
        <taxon>Polyporales</taxon>
        <taxon>Polyporaceae</taxon>
        <taxon>Trametes</taxon>
    </lineage>
</organism>
<keyword evidence="3" id="KW-0325">Glycoprotein</keyword>
<sequence length="113" mass="12021">MGLQRFSFFVTLALVARSLAAIGPVASLVVANAPVSPDGFLRDAIVVNGVVPSPLITGKKGDRFQLNVVDTLTNHSMLKSTSIHWHGFFQAGTNWADGPAFVNQCPIVSEADQ</sequence>
<feature type="signal peptide" evidence="4">
    <location>
        <begin position="1"/>
        <end position="20"/>
    </location>
</feature>
<evidence type="ECO:0000313" key="6">
    <source>
        <dbReference type="EMBL" id="ACK44108.1"/>
    </source>
</evidence>
<dbReference type="Gene3D" id="2.60.40.420">
    <property type="entry name" value="Cupredoxins - blue copper proteins"/>
    <property type="match status" value="1"/>
</dbReference>